<dbReference type="Pfam" id="PF04296">
    <property type="entry name" value="YlxR"/>
    <property type="match status" value="1"/>
</dbReference>
<reference evidence="4" key="1">
    <citation type="submission" date="2016-11" db="EMBL/GenBank/DDBJ databases">
        <title>Comparative genomic and phenotypic analysis of Granulibacter bethesdensis clinical isolates from patients with chronic granulomatous disease.</title>
        <authorList>
            <person name="Zarember K.A."/>
            <person name="Porcella S.F."/>
            <person name="Chu J."/>
            <person name="Ding L."/>
            <person name="Dahlstrom E."/>
            <person name="Barbian K."/>
            <person name="Martens C."/>
            <person name="Sykora L."/>
            <person name="Kramer S."/>
            <person name="Pettinato A.M."/>
            <person name="Hong H."/>
            <person name="Wald G."/>
            <person name="Berg L.J."/>
            <person name="Rogge L.S."/>
            <person name="Greenberg D.E."/>
            <person name="Falcone E.L."/>
            <person name="Neves J.F."/>
            <person name="Simoes M.J."/>
            <person name="Casal M."/>
            <person name="Rodriguez-Lopez F.C."/>
            <person name="Zelazny A."/>
            <person name="Gallin J.I."/>
            <person name="Holland S.M."/>
        </authorList>
    </citation>
    <scope>NUCLEOTIDE SEQUENCE [LARGE SCALE GENOMIC DNA]</scope>
    <source>
        <strain evidence="4">NIH9.1</strain>
    </source>
</reference>
<dbReference type="GO" id="GO:0005840">
    <property type="term" value="C:ribosome"/>
    <property type="evidence" value="ECO:0007669"/>
    <property type="project" value="UniProtKB-KW"/>
</dbReference>
<dbReference type="PANTHER" id="PTHR34215:SF1">
    <property type="entry name" value="YLXR DOMAIN-CONTAINING PROTEIN"/>
    <property type="match status" value="1"/>
</dbReference>
<organism evidence="3 4">
    <name type="scientific">Granulibacter bethesdensis</name>
    <dbReference type="NCBI Taxonomy" id="364410"/>
    <lineage>
        <taxon>Bacteria</taxon>
        <taxon>Pseudomonadati</taxon>
        <taxon>Pseudomonadota</taxon>
        <taxon>Alphaproteobacteria</taxon>
        <taxon>Acetobacterales</taxon>
        <taxon>Acetobacteraceae</taxon>
        <taxon>Granulibacter</taxon>
    </lineage>
</organism>
<evidence type="ECO:0000259" key="2">
    <source>
        <dbReference type="Pfam" id="PF04296"/>
    </source>
</evidence>
<dbReference type="PANTHER" id="PTHR34215">
    <property type="entry name" value="BLL0784 PROTEIN"/>
    <property type="match status" value="1"/>
</dbReference>
<dbReference type="SUPFAM" id="SSF55315">
    <property type="entry name" value="L30e-like"/>
    <property type="match status" value="1"/>
</dbReference>
<accession>A0AAC9P9P8</accession>
<sequence length="240" mass="26172">MPWTKRRPMRSSWLPAPTGSPMRNRRLTTPDAPTVPDDSLDNADDEQDERGPLRRCVVTRVQGERARMLRFVIGPDGSVVPDLTATLPGRGIWLSARRDVLETAQRRGAFARAARAQVVVPPDLTDRVRHGLLRRVTDCLGLARRAGQAVAGYTKAREWLVAGRAALIVQAADGSPDERARFLSGQRTVLVISPLSGEELGRIFGRDHAVHIAVTPGALATRLEIEAERLAGLTGDTIEG</sequence>
<protein>
    <submittedName>
        <fullName evidence="3">LSU ribosomal protein L7AE</fullName>
    </submittedName>
</protein>
<evidence type="ECO:0000256" key="1">
    <source>
        <dbReference type="SAM" id="MobiDB-lite"/>
    </source>
</evidence>
<dbReference type="EMBL" id="CP018191">
    <property type="protein sequence ID" value="APH55727.1"/>
    <property type="molecule type" value="Genomic_DNA"/>
</dbReference>
<dbReference type="InterPro" id="IPR007393">
    <property type="entry name" value="YlxR_dom"/>
</dbReference>
<feature type="domain" description="YlxR" evidence="2">
    <location>
        <begin position="54"/>
        <end position="129"/>
    </location>
</feature>
<dbReference type="Proteomes" id="UP000182373">
    <property type="component" value="Chromosome"/>
</dbReference>
<proteinExistence type="predicted"/>
<dbReference type="AlphaFoldDB" id="A0AAC9P9P8"/>
<gene>
    <name evidence="3" type="ORF">GbCGDNIH9_2393</name>
</gene>
<evidence type="ECO:0000313" key="4">
    <source>
        <dbReference type="Proteomes" id="UP000182373"/>
    </source>
</evidence>
<dbReference type="InterPro" id="IPR029064">
    <property type="entry name" value="Ribosomal_eL30-like_sf"/>
</dbReference>
<dbReference type="Gene3D" id="3.30.1330.30">
    <property type="match status" value="1"/>
</dbReference>
<dbReference type="Gene3D" id="3.30.1230.10">
    <property type="entry name" value="YlxR-like"/>
    <property type="match status" value="1"/>
</dbReference>
<dbReference type="NCBIfam" id="NF006622">
    <property type="entry name" value="PRK09190.1"/>
    <property type="match status" value="1"/>
</dbReference>
<dbReference type="InterPro" id="IPR037465">
    <property type="entry name" value="YlxR"/>
</dbReference>
<name>A0AAC9P9P8_9PROT</name>
<keyword evidence="3" id="KW-0689">Ribosomal protein</keyword>
<dbReference type="SUPFAM" id="SSF64376">
    <property type="entry name" value="YlxR-like"/>
    <property type="match status" value="1"/>
</dbReference>
<evidence type="ECO:0000313" key="3">
    <source>
        <dbReference type="EMBL" id="APH55727.1"/>
    </source>
</evidence>
<dbReference type="InterPro" id="IPR035931">
    <property type="entry name" value="YlxR-like_sf"/>
</dbReference>
<keyword evidence="3" id="KW-0687">Ribonucleoprotein</keyword>
<feature type="compositionally biased region" description="Acidic residues" evidence="1">
    <location>
        <begin position="38"/>
        <end position="48"/>
    </location>
</feature>
<feature type="region of interest" description="Disordered" evidence="1">
    <location>
        <begin position="1"/>
        <end position="51"/>
    </location>
</feature>